<feature type="compositionally biased region" description="Low complexity" evidence="2">
    <location>
        <begin position="462"/>
        <end position="478"/>
    </location>
</feature>
<keyword evidence="1" id="KW-0175">Coiled coil</keyword>
<dbReference type="Proteomes" id="UP000054937">
    <property type="component" value="Unassembled WGS sequence"/>
</dbReference>
<dbReference type="OrthoDB" id="167576at2759"/>
<dbReference type="SUPFAM" id="SSF54001">
    <property type="entry name" value="Cysteine proteinases"/>
    <property type="match status" value="1"/>
</dbReference>
<evidence type="ECO:0000313" key="3">
    <source>
        <dbReference type="EMBL" id="KRW99452.1"/>
    </source>
</evidence>
<accession>A0A0V0QB30</accession>
<organism evidence="3 4">
    <name type="scientific">Pseudocohnilembus persalinus</name>
    <name type="common">Ciliate</name>
    <dbReference type="NCBI Taxonomy" id="266149"/>
    <lineage>
        <taxon>Eukaryota</taxon>
        <taxon>Sar</taxon>
        <taxon>Alveolata</taxon>
        <taxon>Ciliophora</taxon>
        <taxon>Intramacronucleata</taxon>
        <taxon>Oligohymenophorea</taxon>
        <taxon>Scuticociliatia</taxon>
        <taxon>Philasterida</taxon>
        <taxon>Pseudocohnilembidae</taxon>
        <taxon>Pseudocohnilembus</taxon>
    </lineage>
</organism>
<evidence type="ECO:0000256" key="2">
    <source>
        <dbReference type="SAM" id="MobiDB-lite"/>
    </source>
</evidence>
<dbReference type="AlphaFoldDB" id="A0A0V0QB30"/>
<name>A0A0V0QB30_PSEPJ</name>
<gene>
    <name evidence="3" type="ORF">PPERSA_07937</name>
</gene>
<dbReference type="OMA" id="VEFMSIC"/>
<feature type="compositionally biased region" description="Acidic residues" evidence="2">
    <location>
        <begin position="446"/>
        <end position="458"/>
    </location>
</feature>
<dbReference type="InParanoid" id="A0A0V0QB30"/>
<sequence length="954" mass="112896">MPPKKGQQKQVGSYKIGTQIKDVIPTSEKNQPRNNRPNKQIETSNDVIRENQYEGFQSIEEWPGDEQAQLFDFGLHGATVFSEQQQILKQYFEIKNQKDKVVFWRRPQDFVKLEQEEKASEREMMQYRRRQSFTSNIASSFQNDDQKIIDDNMIYQKNKVDLTSQEEQQELEQLQQQQQQNQNKGKGKQQNNQETQQQLQQGGKKQINLKVFESFEREETNEEMETRIKLQEQKAQDTKKGAKKAPKKGEEQLEGPKTIKDIKISNMDMSIHLLEDFKWIASQFQLIKDRNLKDCKSGRPIWSKIYPQQDGVPVFNPSGRYWVNLYYMGKERKIEIDDKMPVDYTGKCYLPRSIKKEEICGFINYALTGMLSETIPINSNDEQLTQNSIHFINKLLQDKHFIENDAFVTCYCEPSYKPSAESNIKKEVKDYYIDRVREVENIVEERSEENDSDAESDQSFENNNNQQQQQQLNSQQQLQEERTSPMKKKTSNKYIPETYDSPSKIKKVFKNKNNIETLSQKPTYVIPGFSYPIIESFRNDNFNMVYVQKRSEREIKLRQEYHEISKVSMHKFTKDEKLEHRRRKKELKEKITECDRARVELITKPPIQYQLFRVKTNARRCPLLNIVCPFNNDEINIAKTCLQNNLSKPPNYELPEIRDDGKSMISTAKQQDDSFIMKPLDDFSQVAHLKTPMSRGLGGNWVKFSDLKGCFQYFQIFYNPNKLNYNNDIFVQHNPDFELTINDKNEILLISKKEKQVSQQKATDQEENDESLQHISSQLHDSQQLQEDEYQQETIRFLFGFQHENAKNKQIIPSPYCILQKFDFSLFDSVHDYPPLRLKQQSQMLQLENQNQVFKVMACSPLSYMLNISCDSQVEFMSICDYLINYENWTAKQIKVDYMPVEKETYHNLVRFKIQPFENENTFILKLNSTDNNMLKYFRYKILEQPSDDCKIKN</sequence>
<proteinExistence type="predicted"/>
<feature type="region of interest" description="Disordered" evidence="2">
    <location>
        <begin position="216"/>
        <end position="254"/>
    </location>
</feature>
<dbReference type="InterPro" id="IPR053033">
    <property type="entry name" value="Androglobin-like"/>
</dbReference>
<keyword evidence="4" id="KW-1185">Reference proteome</keyword>
<feature type="region of interest" description="Disordered" evidence="2">
    <location>
        <begin position="442"/>
        <end position="499"/>
    </location>
</feature>
<feature type="compositionally biased region" description="Basic and acidic residues" evidence="2">
    <location>
        <begin position="216"/>
        <end position="240"/>
    </location>
</feature>
<feature type="region of interest" description="Disordered" evidence="2">
    <location>
        <begin position="166"/>
        <end position="204"/>
    </location>
</feature>
<dbReference type="PANTHER" id="PTHR46298:SF1">
    <property type="entry name" value="ANDROGLOBIN"/>
    <property type="match status" value="1"/>
</dbReference>
<feature type="coiled-coil region" evidence="1">
    <location>
        <begin position="570"/>
        <end position="597"/>
    </location>
</feature>
<dbReference type="InterPro" id="IPR038765">
    <property type="entry name" value="Papain-like_cys_pep_sf"/>
</dbReference>
<reference evidence="3 4" key="1">
    <citation type="journal article" date="2015" name="Sci. Rep.">
        <title>Genome of the facultative scuticociliatosis pathogen Pseudocohnilembus persalinus provides insight into its virulence through horizontal gene transfer.</title>
        <authorList>
            <person name="Xiong J."/>
            <person name="Wang G."/>
            <person name="Cheng J."/>
            <person name="Tian M."/>
            <person name="Pan X."/>
            <person name="Warren A."/>
            <person name="Jiang C."/>
            <person name="Yuan D."/>
            <person name="Miao W."/>
        </authorList>
    </citation>
    <scope>NUCLEOTIDE SEQUENCE [LARGE SCALE GENOMIC DNA]</scope>
    <source>
        <strain evidence="3">36N120E</strain>
    </source>
</reference>
<protein>
    <recommendedName>
        <fullName evidence="5">Calpain catalytic domain-containing protein</fullName>
    </recommendedName>
</protein>
<evidence type="ECO:0000313" key="4">
    <source>
        <dbReference type="Proteomes" id="UP000054937"/>
    </source>
</evidence>
<feature type="compositionally biased region" description="Low complexity" evidence="2">
    <location>
        <begin position="171"/>
        <end position="204"/>
    </location>
</feature>
<feature type="compositionally biased region" description="Polar residues" evidence="2">
    <location>
        <begin position="27"/>
        <end position="46"/>
    </location>
</feature>
<evidence type="ECO:0000256" key="1">
    <source>
        <dbReference type="SAM" id="Coils"/>
    </source>
</evidence>
<comment type="caution">
    <text evidence="3">The sequence shown here is derived from an EMBL/GenBank/DDBJ whole genome shotgun (WGS) entry which is preliminary data.</text>
</comment>
<dbReference type="EMBL" id="LDAU01000212">
    <property type="protein sequence ID" value="KRW99452.1"/>
    <property type="molecule type" value="Genomic_DNA"/>
</dbReference>
<feature type="region of interest" description="Disordered" evidence="2">
    <location>
        <begin position="1"/>
        <end position="46"/>
    </location>
</feature>
<evidence type="ECO:0008006" key="5">
    <source>
        <dbReference type="Google" id="ProtNLM"/>
    </source>
</evidence>
<dbReference type="PANTHER" id="PTHR46298">
    <property type="entry name" value="ANDROGLOBIN"/>
    <property type="match status" value="1"/>
</dbReference>